<gene>
    <name evidence="11" type="ORF">FHG66_20065</name>
</gene>
<comment type="function">
    <text evidence="1">May be specifically involved in the processing, transport, and/or maturation of the MADH beta-subunit.</text>
</comment>
<dbReference type="InterPro" id="IPR036249">
    <property type="entry name" value="Thioredoxin-like_sf"/>
</dbReference>
<feature type="domain" description="Glutaredoxin" evidence="9">
    <location>
        <begin position="33"/>
        <end position="85"/>
    </location>
</feature>
<evidence type="ECO:0000256" key="3">
    <source>
        <dbReference type="ARBA" id="ARBA00004856"/>
    </source>
</evidence>
<evidence type="ECO:0000259" key="9">
    <source>
        <dbReference type="Pfam" id="PF00462"/>
    </source>
</evidence>
<keyword evidence="6 8" id="KW-1133">Transmembrane helix</keyword>
<evidence type="ECO:0000313" key="11">
    <source>
        <dbReference type="EMBL" id="TNC45305.1"/>
    </source>
</evidence>
<feature type="transmembrane region" description="Helical" evidence="8">
    <location>
        <begin position="245"/>
        <end position="265"/>
    </location>
</feature>
<sequence length="266" mass="28744">MATIATDLPGAGNGAVAGQARKAVLYRMVTPEHICPFGLKALGLLKRYGYEVEDHPLRSREEQDAFKAEHGVKTTPQVWIDGERIGGHDDLRRHLGLAVADPKALTYTPVLAIFGMAAALALAVAWGTMGGAEALLTTHTLQLFLGFATALLALQKLRDVEAFSNGFLGYDLLAQRYPRYAYVYPWAEALVGLLMVAGTLLWLWAPVALVIGGIGAVSVFKAVYLDRRELKCACVGGNSNVPLGFVSLTENLVMIGMAIWMVLWAM</sequence>
<dbReference type="Pfam" id="PF00462">
    <property type="entry name" value="Glutaredoxin"/>
    <property type="match status" value="1"/>
</dbReference>
<evidence type="ECO:0000256" key="2">
    <source>
        <dbReference type="ARBA" id="ARBA00004141"/>
    </source>
</evidence>
<dbReference type="GO" id="GO:0016020">
    <property type="term" value="C:membrane"/>
    <property type="evidence" value="ECO:0007669"/>
    <property type="project" value="UniProtKB-SubCell"/>
</dbReference>
<dbReference type="GO" id="GO:0030416">
    <property type="term" value="P:methylamine metabolic process"/>
    <property type="evidence" value="ECO:0007669"/>
    <property type="project" value="InterPro"/>
</dbReference>
<evidence type="ECO:0000256" key="8">
    <source>
        <dbReference type="SAM" id="Phobius"/>
    </source>
</evidence>
<comment type="caution">
    <text evidence="11">The sequence shown here is derived from an EMBL/GenBank/DDBJ whole genome shotgun (WGS) entry which is preliminary data.</text>
</comment>
<dbReference type="InterPro" id="IPR009908">
    <property type="entry name" value="Methylamine_util_MauE"/>
</dbReference>
<dbReference type="OrthoDB" id="527973at2"/>
<feature type="transmembrane region" description="Helical" evidence="8">
    <location>
        <begin position="134"/>
        <end position="154"/>
    </location>
</feature>
<dbReference type="InterPro" id="IPR002109">
    <property type="entry name" value="Glutaredoxin"/>
</dbReference>
<evidence type="ECO:0000256" key="4">
    <source>
        <dbReference type="ARBA" id="ARBA00019078"/>
    </source>
</evidence>
<name>A0A5C4MKI4_9RHOB</name>
<dbReference type="EMBL" id="VDFU01000047">
    <property type="protein sequence ID" value="TNC45305.1"/>
    <property type="molecule type" value="Genomic_DNA"/>
</dbReference>
<dbReference type="Gene3D" id="3.40.30.10">
    <property type="entry name" value="Glutaredoxin"/>
    <property type="match status" value="1"/>
</dbReference>
<comment type="subcellular location">
    <subcellularLocation>
        <location evidence="2">Membrane</location>
        <topology evidence="2">Multi-pass membrane protein</topology>
    </subcellularLocation>
</comment>
<keyword evidence="12" id="KW-1185">Reference proteome</keyword>
<organism evidence="11 12">
    <name type="scientific">Rubellimicrobium rubrum</name>
    <dbReference type="NCBI Taxonomy" id="2585369"/>
    <lineage>
        <taxon>Bacteria</taxon>
        <taxon>Pseudomonadati</taxon>
        <taxon>Pseudomonadota</taxon>
        <taxon>Alphaproteobacteria</taxon>
        <taxon>Rhodobacterales</taxon>
        <taxon>Roseobacteraceae</taxon>
        <taxon>Rubellimicrobium</taxon>
    </lineage>
</organism>
<accession>A0A5C4MKI4</accession>
<dbReference type="AlphaFoldDB" id="A0A5C4MKI4"/>
<evidence type="ECO:0000313" key="12">
    <source>
        <dbReference type="Proteomes" id="UP000305887"/>
    </source>
</evidence>
<keyword evidence="5 8" id="KW-0812">Transmembrane</keyword>
<proteinExistence type="predicted"/>
<feature type="transmembrane region" description="Helical" evidence="8">
    <location>
        <begin position="104"/>
        <end position="128"/>
    </location>
</feature>
<evidence type="ECO:0000256" key="6">
    <source>
        <dbReference type="ARBA" id="ARBA00022989"/>
    </source>
</evidence>
<dbReference type="RefSeq" id="WP_139078920.1">
    <property type="nucleotide sequence ID" value="NZ_VDFU01000047.1"/>
</dbReference>
<comment type="pathway">
    <text evidence="3">One-carbon metabolism; methylamine degradation.</text>
</comment>
<evidence type="ECO:0000259" key="10">
    <source>
        <dbReference type="Pfam" id="PF07291"/>
    </source>
</evidence>
<feature type="transmembrane region" description="Helical" evidence="8">
    <location>
        <begin position="203"/>
        <end position="224"/>
    </location>
</feature>
<evidence type="ECO:0000256" key="7">
    <source>
        <dbReference type="ARBA" id="ARBA00023136"/>
    </source>
</evidence>
<keyword evidence="7 8" id="KW-0472">Membrane</keyword>
<evidence type="ECO:0000256" key="5">
    <source>
        <dbReference type="ARBA" id="ARBA00022692"/>
    </source>
</evidence>
<dbReference type="Pfam" id="PF07291">
    <property type="entry name" value="MauE"/>
    <property type="match status" value="1"/>
</dbReference>
<evidence type="ECO:0000256" key="1">
    <source>
        <dbReference type="ARBA" id="ARBA00003475"/>
    </source>
</evidence>
<feature type="domain" description="Methylamine utilisation protein MauE" evidence="10">
    <location>
        <begin position="138"/>
        <end position="263"/>
    </location>
</feature>
<dbReference type="Proteomes" id="UP000305887">
    <property type="component" value="Unassembled WGS sequence"/>
</dbReference>
<reference evidence="11 12" key="1">
    <citation type="submission" date="2019-06" db="EMBL/GenBank/DDBJ databases">
        <title>YIM 131921 draft genome.</title>
        <authorList>
            <person name="Jiang L."/>
        </authorList>
    </citation>
    <scope>NUCLEOTIDE SEQUENCE [LARGE SCALE GENOMIC DNA]</scope>
    <source>
        <strain evidence="11 12">YIM 131921</strain>
    </source>
</reference>
<dbReference type="SUPFAM" id="SSF52833">
    <property type="entry name" value="Thioredoxin-like"/>
    <property type="match status" value="1"/>
</dbReference>
<protein>
    <recommendedName>
        <fullName evidence="4">Methylamine utilization protein MauE</fullName>
    </recommendedName>
</protein>
<dbReference type="PROSITE" id="PS51354">
    <property type="entry name" value="GLUTAREDOXIN_2"/>
    <property type="match status" value="1"/>
</dbReference>
<dbReference type="UniPathway" id="UPA00895"/>